<dbReference type="PANTHER" id="PTHR46105">
    <property type="entry name" value="AGAP004733-PA"/>
    <property type="match status" value="1"/>
</dbReference>
<dbReference type="InterPro" id="IPR011333">
    <property type="entry name" value="SKP1/BTB/POZ_sf"/>
</dbReference>
<dbReference type="GO" id="GO:0000981">
    <property type="term" value="F:DNA-binding transcription factor activity, RNA polymerase II-specific"/>
    <property type="evidence" value="ECO:0007669"/>
    <property type="project" value="TreeGrafter"/>
</dbReference>
<dbReference type="InterPro" id="IPR000210">
    <property type="entry name" value="BTB/POZ_dom"/>
</dbReference>
<dbReference type="GO" id="GO:0000978">
    <property type="term" value="F:RNA polymerase II cis-regulatory region sequence-specific DNA binding"/>
    <property type="evidence" value="ECO:0007669"/>
    <property type="project" value="TreeGrafter"/>
</dbReference>
<feature type="region of interest" description="Disordered" evidence="1">
    <location>
        <begin position="229"/>
        <end position="257"/>
    </location>
</feature>
<evidence type="ECO:0000259" key="2">
    <source>
        <dbReference type="PROSITE" id="PS50097"/>
    </source>
</evidence>
<gene>
    <name evidence="3" type="ORF">SKAU_G00191070</name>
</gene>
<evidence type="ECO:0000313" key="4">
    <source>
        <dbReference type="Proteomes" id="UP001152622"/>
    </source>
</evidence>
<dbReference type="OrthoDB" id="4748970at2759"/>
<evidence type="ECO:0000256" key="1">
    <source>
        <dbReference type="SAM" id="MobiDB-lite"/>
    </source>
</evidence>
<dbReference type="Proteomes" id="UP001152622">
    <property type="component" value="Chromosome 6"/>
</dbReference>
<dbReference type="SMART" id="SM00225">
    <property type="entry name" value="BTB"/>
    <property type="match status" value="1"/>
</dbReference>
<dbReference type="AlphaFoldDB" id="A0A9Q1FDH0"/>
<feature type="domain" description="BTB" evidence="2">
    <location>
        <begin position="30"/>
        <end position="97"/>
    </location>
</feature>
<dbReference type="FunFam" id="3.30.710.10:FF:000021">
    <property type="entry name" value="Zinc finger and BTB domain-containing protein 18"/>
    <property type="match status" value="1"/>
</dbReference>
<proteinExistence type="predicted"/>
<dbReference type="EMBL" id="JAINUF010000006">
    <property type="protein sequence ID" value="KAJ8356313.1"/>
    <property type="molecule type" value="Genomic_DNA"/>
</dbReference>
<dbReference type="Gene3D" id="3.30.710.10">
    <property type="entry name" value="Potassium Channel Kv1.1, Chain A"/>
    <property type="match status" value="1"/>
</dbReference>
<reference evidence="3" key="1">
    <citation type="journal article" date="2023" name="Science">
        <title>Genome structures resolve the early diversification of teleost fishes.</title>
        <authorList>
            <person name="Parey E."/>
            <person name="Louis A."/>
            <person name="Montfort J."/>
            <person name="Bouchez O."/>
            <person name="Roques C."/>
            <person name="Iampietro C."/>
            <person name="Lluch J."/>
            <person name="Castinel A."/>
            <person name="Donnadieu C."/>
            <person name="Desvignes T."/>
            <person name="Floi Bucao C."/>
            <person name="Jouanno E."/>
            <person name="Wen M."/>
            <person name="Mejri S."/>
            <person name="Dirks R."/>
            <person name="Jansen H."/>
            <person name="Henkel C."/>
            <person name="Chen W.J."/>
            <person name="Zahm M."/>
            <person name="Cabau C."/>
            <person name="Klopp C."/>
            <person name="Thompson A.W."/>
            <person name="Robinson-Rechavi M."/>
            <person name="Braasch I."/>
            <person name="Lecointre G."/>
            <person name="Bobe J."/>
            <person name="Postlethwait J.H."/>
            <person name="Berthelot C."/>
            <person name="Roest Crollius H."/>
            <person name="Guiguen Y."/>
        </authorList>
    </citation>
    <scope>NUCLEOTIDE SEQUENCE</scope>
    <source>
        <strain evidence="3">WJC10195</strain>
    </source>
</reference>
<dbReference type="InterPro" id="IPR050457">
    <property type="entry name" value="ZnFinger_BTB_dom_contain"/>
</dbReference>
<dbReference type="PROSITE" id="PS50097">
    <property type="entry name" value="BTB"/>
    <property type="match status" value="1"/>
</dbReference>
<accession>A0A9Q1FDH0</accession>
<dbReference type="SUPFAM" id="SSF54695">
    <property type="entry name" value="POZ domain"/>
    <property type="match status" value="1"/>
</dbReference>
<keyword evidence="4" id="KW-1185">Reference proteome</keyword>
<dbReference type="PANTHER" id="PTHR46105:SF28">
    <property type="entry name" value="ZINC FINGER PROTEIN 37-LIKE"/>
    <property type="match status" value="1"/>
</dbReference>
<evidence type="ECO:0000313" key="3">
    <source>
        <dbReference type="EMBL" id="KAJ8356313.1"/>
    </source>
</evidence>
<organism evidence="3 4">
    <name type="scientific">Synaphobranchus kaupii</name>
    <name type="common">Kaup's arrowtooth eel</name>
    <dbReference type="NCBI Taxonomy" id="118154"/>
    <lineage>
        <taxon>Eukaryota</taxon>
        <taxon>Metazoa</taxon>
        <taxon>Chordata</taxon>
        <taxon>Craniata</taxon>
        <taxon>Vertebrata</taxon>
        <taxon>Euteleostomi</taxon>
        <taxon>Actinopterygii</taxon>
        <taxon>Neopterygii</taxon>
        <taxon>Teleostei</taxon>
        <taxon>Anguilliformes</taxon>
        <taxon>Synaphobranchidae</taxon>
        <taxon>Synaphobranchus</taxon>
    </lineage>
</organism>
<sequence length="257" mass="29481">MRYDRRMEFPNHSRQLLQRLQQQRCQGFLCDCTVVVGEAQFRAHRAVLASCSLYFHLFYKEQMDRRDVVHLNSGIVTAQAFGLLLEFMYQGKLETPGLPVQDILAAASYLHMYDIVRECTSKLDNTELRSLQKKVSQRIALGAKDRGSIDTELHHKRWLQPPRRTSLRGESETNNNQVRPAVFGHEGLHRAKMPRSPPAPLYWDDWTPVRGNKMPCLSLKVGLARACSQRWGAERRRPRKDSTSGPAPGALPKVLNY</sequence>
<dbReference type="Pfam" id="PF00651">
    <property type="entry name" value="BTB"/>
    <property type="match status" value="1"/>
</dbReference>
<protein>
    <recommendedName>
        <fullName evidence="2">BTB domain-containing protein</fullName>
    </recommendedName>
</protein>
<name>A0A9Q1FDH0_SYNKA</name>
<comment type="caution">
    <text evidence="3">The sequence shown here is derived from an EMBL/GenBank/DDBJ whole genome shotgun (WGS) entry which is preliminary data.</text>
</comment>